<evidence type="ECO:0000256" key="3">
    <source>
        <dbReference type="ARBA" id="ARBA00022475"/>
    </source>
</evidence>
<feature type="transmembrane region" description="Helical" evidence="7">
    <location>
        <begin position="288"/>
        <end position="307"/>
    </location>
</feature>
<feature type="transmembrane region" description="Helical" evidence="7">
    <location>
        <begin position="222"/>
        <end position="241"/>
    </location>
</feature>
<evidence type="ECO:0000256" key="5">
    <source>
        <dbReference type="ARBA" id="ARBA00022989"/>
    </source>
</evidence>
<evidence type="ECO:0000256" key="6">
    <source>
        <dbReference type="ARBA" id="ARBA00023136"/>
    </source>
</evidence>
<keyword evidence="6 7" id="KW-0472">Membrane</keyword>
<feature type="transmembrane region" description="Helical" evidence="7">
    <location>
        <begin position="373"/>
        <end position="391"/>
    </location>
</feature>
<dbReference type="PANTHER" id="PTHR43266">
    <property type="entry name" value="MACROLIDE-EFFLUX PROTEIN"/>
    <property type="match status" value="1"/>
</dbReference>
<dbReference type="Pfam" id="PF07690">
    <property type="entry name" value="MFS_1"/>
    <property type="match status" value="1"/>
</dbReference>
<dbReference type="InterPro" id="IPR011701">
    <property type="entry name" value="MFS"/>
</dbReference>
<dbReference type="PANTHER" id="PTHR43266:SF2">
    <property type="entry name" value="MAJOR FACILITATOR SUPERFAMILY (MFS) PROFILE DOMAIN-CONTAINING PROTEIN"/>
    <property type="match status" value="1"/>
</dbReference>
<feature type="transmembrane region" description="Helical" evidence="7">
    <location>
        <begin position="82"/>
        <end position="98"/>
    </location>
</feature>
<reference evidence="8" key="1">
    <citation type="submission" date="2020-04" db="EMBL/GenBank/DDBJ databases">
        <title>Description of Shewanella salipaludis sp. nov., isolated from a salt marsh.</title>
        <authorList>
            <person name="Park S."/>
            <person name="Yoon J.-H."/>
        </authorList>
    </citation>
    <scope>NUCLEOTIDE SEQUENCE</scope>
    <source>
        <strain evidence="8">SHSM-M6</strain>
    </source>
</reference>
<keyword evidence="4 7" id="KW-0812">Transmembrane</keyword>
<feature type="transmembrane region" description="Helical" evidence="7">
    <location>
        <begin position="253"/>
        <end position="276"/>
    </location>
</feature>
<dbReference type="RefSeq" id="WP_169564879.1">
    <property type="nucleotide sequence ID" value="NZ_JAAXYH010000010.1"/>
</dbReference>
<dbReference type="GO" id="GO:0005886">
    <property type="term" value="C:plasma membrane"/>
    <property type="evidence" value="ECO:0007669"/>
    <property type="project" value="UniProtKB-SubCell"/>
</dbReference>
<dbReference type="InterPro" id="IPR036259">
    <property type="entry name" value="MFS_trans_sf"/>
</dbReference>
<dbReference type="CDD" id="cd06173">
    <property type="entry name" value="MFS_MefA_like"/>
    <property type="match status" value="1"/>
</dbReference>
<dbReference type="EMBL" id="JAAXYH010000010">
    <property type="protein sequence ID" value="NMH66148.1"/>
    <property type="molecule type" value="Genomic_DNA"/>
</dbReference>
<organism evidence="8 9">
    <name type="scientific">Shewanella salipaludis</name>
    <dbReference type="NCBI Taxonomy" id="2723052"/>
    <lineage>
        <taxon>Bacteria</taxon>
        <taxon>Pseudomonadati</taxon>
        <taxon>Pseudomonadota</taxon>
        <taxon>Gammaproteobacteria</taxon>
        <taxon>Alteromonadales</taxon>
        <taxon>Shewanellaceae</taxon>
        <taxon>Shewanella</taxon>
    </lineage>
</organism>
<feature type="transmembrane region" description="Helical" evidence="7">
    <location>
        <begin position="46"/>
        <end position="70"/>
    </location>
</feature>
<dbReference type="GO" id="GO:0022857">
    <property type="term" value="F:transmembrane transporter activity"/>
    <property type="evidence" value="ECO:0007669"/>
    <property type="project" value="InterPro"/>
</dbReference>
<comment type="subcellular location">
    <subcellularLocation>
        <location evidence="1">Cell membrane</location>
        <topology evidence="1">Multi-pass membrane protein</topology>
    </subcellularLocation>
</comment>
<proteinExistence type="predicted"/>
<evidence type="ECO:0000256" key="4">
    <source>
        <dbReference type="ARBA" id="ARBA00022692"/>
    </source>
</evidence>
<evidence type="ECO:0000256" key="1">
    <source>
        <dbReference type="ARBA" id="ARBA00004651"/>
    </source>
</evidence>
<protein>
    <submittedName>
        <fullName evidence="8">MFS transporter</fullName>
    </submittedName>
</protein>
<dbReference type="SUPFAM" id="SSF103473">
    <property type="entry name" value="MFS general substrate transporter"/>
    <property type="match status" value="1"/>
</dbReference>
<evidence type="ECO:0000256" key="2">
    <source>
        <dbReference type="ARBA" id="ARBA00022448"/>
    </source>
</evidence>
<dbReference type="Proteomes" id="UP000737113">
    <property type="component" value="Unassembled WGS sequence"/>
</dbReference>
<gene>
    <name evidence="8" type="ORF">HC757_13365</name>
</gene>
<keyword evidence="3" id="KW-1003">Cell membrane</keyword>
<keyword evidence="2" id="KW-0813">Transport</keyword>
<evidence type="ECO:0000256" key="7">
    <source>
        <dbReference type="SAM" id="Phobius"/>
    </source>
</evidence>
<name>A0A972FZP2_9GAMM</name>
<keyword evidence="5 7" id="KW-1133">Transmembrane helix</keyword>
<dbReference type="AlphaFoldDB" id="A0A972FZP2"/>
<sequence length="611" mass="65333">MLLSKRFLPYFVTQCLGALNDNIYKNVLLLMVTYSQVGALPMGVDVFVNLAAGVFILPFFLFSAHAGLVADNRDKAKLIRSLKLLELVIMSCAAIAIVNHDYLQMLLLLFLMGTQSAYFGPVKYSLLPQALAEDELVGGNAWVELGTFLSILLGTLSAGFIVASERATLWSALTVVSLALIGYLASRGIPSLPPPGSAQRLTFTPLAGTWRTLKQARNTPEIWMAIFAISWFWLLGATYLTQFPNFTRLHLQAGAEVVSVLLALFSIGIALGSLLCSRLSAGQVELGLVPFGALGLSLFGGDVYWATPEPVAGQLFGLLEFVATAGHWRLMLDLLMVGVSGGLFIVPLYAFIQARAAAGECAQAIAANNIVNAFFMVCSAILSMLLLGVVGWSIPELFLALALANALVALFVYARMPEFALRFIGYLVSHLWYRVGVEGREWLPSKGTAGVMICNSRDGAAALLVLRASARKIGFVIPGSRLERAAKLDAGDAAGEERLWCASLLRRGAALVIRSSVKDEEHRALESIRQVLARGELVCLLFAGGTDASAGPDELCPGIADMLARESVPVISLSLLMAGETDTQGRGPGLAFGAKIRLNIKPGTLGAEPGR</sequence>
<feature type="transmembrane region" description="Helical" evidence="7">
    <location>
        <begin position="397"/>
        <end position="414"/>
    </location>
</feature>
<feature type="transmembrane region" description="Helical" evidence="7">
    <location>
        <begin position="327"/>
        <end position="352"/>
    </location>
</feature>
<feature type="transmembrane region" description="Helical" evidence="7">
    <location>
        <begin position="141"/>
        <end position="161"/>
    </location>
</feature>
<evidence type="ECO:0000313" key="8">
    <source>
        <dbReference type="EMBL" id="NMH66148.1"/>
    </source>
</evidence>
<comment type="caution">
    <text evidence="8">The sequence shown here is derived from an EMBL/GenBank/DDBJ whole genome shotgun (WGS) entry which is preliminary data.</text>
</comment>
<keyword evidence="9" id="KW-1185">Reference proteome</keyword>
<evidence type="ECO:0000313" key="9">
    <source>
        <dbReference type="Proteomes" id="UP000737113"/>
    </source>
</evidence>
<dbReference type="Gene3D" id="1.20.1250.20">
    <property type="entry name" value="MFS general substrate transporter like domains"/>
    <property type="match status" value="1"/>
</dbReference>
<accession>A0A972FZP2</accession>